<dbReference type="GO" id="GO:0051301">
    <property type="term" value="P:cell division"/>
    <property type="evidence" value="ECO:0007669"/>
    <property type="project" value="TreeGrafter"/>
</dbReference>
<dbReference type="Pfam" id="PF06911">
    <property type="entry name" value="Senescence"/>
    <property type="match status" value="1"/>
</dbReference>
<name>A0A3P8W3Z0_CYNSE</name>
<dbReference type="AlphaFoldDB" id="A0A3P8W3Z0"/>
<feature type="compositionally biased region" description="Basic and acidic residues" evidence="1">
    <location>
        <begin position="609"/>
        <end position="631"/>
    </location>
</feature>
<dbReference type="SUPFAM" id="SSF116846">
    <property type="entry name" value="MIT domain"/>
    <property type="match status" value="1"/>
</dbReference>
<evidence type="ECO:0000256" key="1">
    <source>
        <dbReference type="SAM" id="MobiDB-lite"/>
    </source>
</evidence>
<reference evidence="3 4" key="1">
    <citation type="journal article" date="2014" name="Nat. Genet.">
        <title>Whole-genome sequence of a flatfish provides insights into ZW sex chromosome evolution and adaptation to a benthic lifestyle.</title>
        <authorList>
            <person name="Chen S."/>
            <person name="Zhang G."/>
            <person name="Shao C."/>
            <person name="Huang Q."/>
            <person name="Liu G."/>
            <person name="Zhang P."/>
            <person name="Song W."/>
            <person name="An N."/>
            <person name="Chalopin D."/>
            <person name="Volff J.N."/>
            <person name="Hong Y."/>
            <person name="Li Q."/>
            <person name="Sha Z."/>
            <person name="Zhou H."/>
            <person name="Xie M."/>
            <person name="Yu Q."/>
            <person name="Liu Y."/>
            <person name="Xiang H."/>
            <person name="Wang N."/>
            <person name="Wu K."/>
            <person name="Yang C."/>
            <person name="Zhou Q."/>
            <person name="Liao X."/>
            <person name="Yang L."/>
            <person name="Hu Q."/>
            <person name="Zhang J."/>
            <person name="Meng L."/>
            <person name="Jin L."/>
            <person name="Tian Y."/>
            <person name="Lian J."/>
            <person name="Yang J."/>
            <person name="Miao G."/>
            <person name="Liu S."/>
            <person name="Liang Z."/>
            <person name="Yan F."/>
            <person name="Li Y."/>
            <person name="Sun B."/>
            <person name="Zhang H."/>
            <person name="Zhang J."/>
            <person name="Zhu Y."/>
            <person name="Du M."/>
            <person name="Zhao Y."/>
            <person name="Schartl M."/>
            <person name="Tang Q."/>
            <person name="Wang J."/>
        </authorList>
    </citation>
    <scope>NUCLEOTIDE SEQUENCE</scope>
</reference>
<dbReference type="InterPro" id="IPR036181">
    <property type="entry name" value="MIT_dom_sf"/>
</dbReference>
<feature type="region of interest" description="Disordered" evidence="1">
    <location>
        <begin position="114"/>
        <end position="206"/>
    </location>
</feature>
<dbReference type="Ensembl" id="ENSCSET00000019491.1">
    <property type="protein sequence ID" value="ENSCSEP00000019255.1"/>
    <property type="gene ID" value="ENSCSEG00000012278.1"/>
</dbReference>
<proteinExistence type="predicted"/>
<evidence type="ECO:0000313" key="3">
    <source>
        <dbReference type="Ensembl" id="ENSCSEP00000019255.1"/>
    </source>
</evidence>
<dbReference type="Gene3D" id="1.20.58.80">
    <property type="entry name" value="Phosphotransferase system, lactose/cellobiose-type IIA subunit"/>
    <property type="match status" value="1"/>
</dbReference>
<feature type="region of interest" description="Disordered" evidence="1">
    <location>
        <begin position="502"/>
        <end position="521"/>
    </location>
</feature>
<reference evidence="3" key="3">
    <citation type="submission" date="2025-09" db="UniProtKB">
        <authorList>
            <consortium name="Ensembl"/>
        </authorList>
    </citation>
    <scope>IDENTIFICATION</scope>
</reference>
<dbReference type="STRING" id="244447.ENSCSEP00000019255"/>
<sequence>HERNPESPPEVLLIKDQYKFAYHCLGRALAAEQAGRTEEALDYYRMGRQHFAHGVEVPTGAEWQQGAVWDTARQYQQRMRDSLHTVNAHLTDLATSQLTTADHRNQMLLHFSPPPVASNSQPHHTSLQSVCPTLPPRPQNTNLISPPPRPASCPPFEFAVPAEASGTTAMNNPGEQPPEYTPKPTNGHSSLAFGPTDPWSGSHSRPRQNEMELLFIPSGVQLFFVAPNGQVSSLSNPGYLRIVTFDSGTKEPTTDRPSAFLHVCDRLYQLTTDTPVLLANSGIFMFTDCSVEMHGSFVGIVLSSELPVACRELFKDLLSQLADLRFQVCSLNVRNSCSHWVSEFVCNFIFYVAKNYHYSILTQGAEADLTNLSTKVPVGPPQVPGQIVAPGEKSLLPRWSEKMAHGILSGSTWLGQGFLKGAEATSRAIHKGGFKMRDRMTPEETPSEVSHKVTKGLEASKQATGGVLRVSRFLVDGVSKVLGHAAEKVAPHVKKQGAKLVPESLKNRKEGEPSNWDGTKHVASSSVQGFSTVWSSLEEGAKLVGKSVRAETVTSVTYKYGNSAGDATDTALQSVVNVGVTAYNIDNLGIKAVLKTAGKQTAKAMVKSSNEEKTDTEGLEKQKEAKAQIKK</sequence>
<dbReference type="InParanoid" id="A0A3P8W3Z0"/>
<feature type="compositionally biased region" description="Polar residues" evidence="1">
    <location>
        <begin position="165"/>
        <end position="174"/>
    </location>
</feature>
<organism evidence="3 4">
    <name type="scientific">Cynoglossus semilaevis</name>
    <name type="common">Tongue sole</name>
    <dbReference type="NCBI Taxonomy" id="244447"/>
    <lineage>
        <taxon>Eukaryota</taxon>
        <taxon>Metazoa</taxon>
        <taxon>Chordata</taxon>
        <taxon>Craniata</taxon>
        <taxon>Vertebrata</taxon>
        <taxon>Euteleostomi</taxon>
        <taxon>Actinopterygii</taxon>
        <taxon>Neopterygii</taxon>
        <taxon>Teleostei</taxon>
        <taxon>Neoteleostei</taxon>
        <taxon>Acanthomorphata</taxon>
        <taxon>Carangaria</taxon>
        <taxon>Pleuronectiformes</taxon>
        <taxon>Pleuronectoidei</taxon>
        <taxon>Cynoglossidae</taxon>
        <taxon>Cynoglossinae</taxon>
        <taxon>Cynoglossus</taxon>
    </lineage>
</organism>
<feature type="region of interest" description="Disordered" evidence="1">
    <location>
        <begin position="605"/>
        <end position="631"/>
    </location>
</feature>
<dbReference type="GO" id="GO:0005886">
    <property type="term" value="C:plasma membrane"/>
    <property type="evidence" value="ECO:0007669"/>
    <property type="project" value="TreeGrafter"/>
</dbReference>
<dbReference type="InterPro" id="IPR009686">
    <property type="entry name" value="Senescence/spartin_C"/>
</dbReference>
<dbReference type="Proteomes" id="UP000265120">
    <property type="component" value="Chromosome 19"/>
</dbReference>
<dbReference type="GeneTree" id="ENSGT00390000012235"/>
<reference evidence="3" key="2">
    <citation type="submission" date="2025-08" db="UniProtKB">
        <authorList>
            <consortium name="Ensembl"/>
        </authorList>
    </citation>
    <scope>IDENTIFICATION</scope>
</reference>
<evidence type="ECO:0000313" key="4">
    <source>
        <dbReference type="Proteomes" id="UP000265120"/>
    </source>
</evidence>
<dbReference type="PANTHER" id="PTHR21068">
    <property type="entry name" value="SPARTIN"/>
    <property type="match status" value="1"/>
</dbReference>
<accession>A0A3P8W3Z0</accession>
<feature type="domain" description="MIT" evidence="2">
    <location>
        <begin position="14"/>
        <end position="92"/>
    </location>
</feature>
<evidence type="ECO:0000259" key="2">
    <source>
        <dbReference type="SMART" id="SM00745"/>
    </source>
</evidence>
<keyword evidence="4" id="KW-1185">Reference proteome</keyword>
<dbReference type="GO" id="GO:0030514">
    <property type="term" value="P:negative regulation of BMP signaling pathway"/>
    <property type="evidence" value="ECO:0007669"/>
    <property type="project" value="TreeGrafter"/>
</dbReference>
<dbReference type="SMART" id="SM00745">
    <property type="entry name" value="MIT"/>
    <property type="match status" value="1"/>
</dbReference>
<feature type="compositionally biased region" description="Polar residues" evidence="1">
    <location>
        <begin position="117"/>
        <end position="131"/>
    </location>
</feature>
<protein>
    <submittedName>
        <fullName evidence="3">Spartin a</fullName>
    </submittedName>
</protein>
<dbReference type="InterPro" id="IPR007330">
    <property type="entry name" value="MIT_dom"/>
</dbReference>
<dbReference type="PANTHER" id="PTHR21068:SF43">
    <property type="entry name" value="SPARTIN"/>
    <property type="match status" value="1"/>
</dbReference>
<dbReference type="InterPro" id="IPR045036">
    <property type="entry name" value="Spartin-like"/>
</dbReference>